<evidence type="ECO:0000313" key="1">
    <source>
        <dbReference type="EMBL" id="PJI79850.1"/>
    </source>
</evidence>
<dbReference type="EMBL" id="PGTX01000002">
    <property type="protein sequence ID" value="PJI79850.1"/>
    <property type="molecule type" value="Genomic_DNA"/>
</dbReference>
<gene>
    <name evidence="1" type="ORF">B0G85_0828</name>
</gene>
<dbReference type="RefSeq" id="WP_100379201.1">
    <property type="nucleotide sequence ID" value="NZ_CBCSBW010000002.1"/>
</dbReference>
<accession>A0A2M8VQV7</accession>
<organism evidence="1 2">
    <name type="scientific">Polynucleobacter brandtiae</name>
    <dbReference type="NCBI Taxonomy" id="1938816"/>
    <lineage>
        <taxon>Bacteria</taxon>
        <taxon>Pseudomonadati</taxon>
        <taxon>Pseudomonadota</taxon>
        <taxon>Betaproteobacteria</taxon>
        <taxon>Burkholderiales</taxon>
        <taxon>Burkholderiaceae</taxon>
        <taxon>Polynucleobacter</taxon>
    </lineage>
</organism>
<reference evidence="1 2" key="1">
    <citation type="submission" date="2017-11" db="EMBL/GenBank/DDBJ databases">
        <title>Genomic Encyclopedia of Type Strains, Phase III (KMG-III): the genomes of soil and plant-associated and newly described type strains.</title>
        <authorList>
            <person name="Whitman W."/>
        </authorList>
    </citation>
    <scope>NUCLEOTIDE SEQUENCE [LARGE SCALE GENOMIC DNA]</scope>
    <source>
        <strain evidence="1 2">UB-Domo-W1</strain>
    </source>
</reference>
<dbReference type="Proteomes" id="UP000229366">
    <property type="component" value="Unassembled WGS sequence"/>
</dbReference>
<proteinExistence type="predicted"/>
<protein>
    <recommendedName>
        <fullName evidence="3">HPF/RaiA family ribosome-associated protein</fullName>
    </recommendedName>
</protein>
<dbReference type="AlphaFoldDB" id="A0A2M8VQV7"/>
<evidence type="ECO:0008006" key="3">
    <source>
        <dbReference type="Google" id="ProtNLM"/>
    </source>
</evidence>
<evidence type="ECO:0000313" key="2">
    <source>
        <dbReference type="Proteomes" id="UP000229366"/>
    </source>
</evidence>
<dbReference type="OrthoDB" id="5297384at2"/>
<name>A0A2M8VQV7_9BURK</name>
<sequence length="110" mass="12878">MNLVLEAGGVIEPEFKVFVQNRVQFSLKKLFWLVHKIKVKYSVEVHSRTACNQICSIEIQTVNCRPIEVSITAKDQRTALEMGLRKIHKLLQKTFHQSQQYGRISRRILR</sequence>
<comment type="caution">
    <text evidence="1">The sequence shown here is derived from an EMBL/GenBank/DDBJ whole genome shotgun (WGS) entry which is preliminary data.</text>
</comment>
<keyword evidence="2" id="KW-1185">Reference proteome</keyword>